<keyword evidence="3" id="KW-1185">Reference proteome</keyword>
<evidence type="ECO:0000256" key="1">
    <source>
        <dbReference type="SAM" id="Phobius"/>
    </source>
</evidence>
<gene>
    <name evidence="2" type="ORF">Ade02nite_14510</name>
</gene>
<organism evidence="2 3">
    <name type="scientific">Paractinoplanes deccanensis</name>
    <dbReference type="NCBI Taxonomy" id="113561"/>
    <lineage>
        <taxon>Bacteria</taxon>
        <taxon>Bacillati</taxon>
        <taxon>Actinomycetota</taxon>
        <taxon>Actinomycetes</taxon>
        <taxon>Micromonosporales</taxon>
        <taxon>Micromonosporaceae</taxon>
        <taxon>Paractinoplanes</taxon>
    </lineage>
</organism>
<proteinExistence type="predicted"/>
<accession>A0ABQ3XYT6</accession>
<dbReference type="Proteomes" id="UP000609879">
    <property type="component" value="Unassembled WGS sequence"/>
</dbReference>
<protein>
    <submittedName>
        <fullName evidence="2">Uncharacterized protein</fullName>
    </submittedName>
</protein>
<sequence>MLTVSAPAPLSRARAAGALLAGTLLPVAGAIAAGTALAGGRDFNAVAGLVSGVVLATGAAVLLALHATAEPAGEPRDPDVAAFGGSLPAPGATVRVRAHFGPCGGYVEHDGLLVWAEPAPGTDGDALRPGALCHVEAADGERAVLTVAADGTAA</sequence>
<feature type="transmembrane region" description="Helical" evidence="1">
    <location>
        <begin position="45"/>
        <end position="65"/>
    </location>
</feature>
<evidence type="ECO:0000313" key="2">
    <source>
        <dbReference type="EMBL" id="GID72810.1"/>
    </source>
</evidence>
<reference evidence="2 3" key="1">
    <citation type="submission" date="2021-01" db="EMBL/GenBank/DDBJ databases">
        <title>Whole genome shotgun sequence of Actinoplanes deccanensis NBRC 13994.</title>
        <authorList>
            <person name="Komaki H."/>
            <person name="Tamura T."/>
        </authorList>
    </citation>
    <scope>NUCLEOTIDE SEQUENCE [LARGE SCALE GENOMIC DNA]</scope>
    <source>
        <strain evidence="2 3">NBRC 13994</strain>
    </source>
</reference>
<dbReference type="EMBL" id="BOMI01000021">
    <property type="protein sequence ID" value="GID72810.1"/>
    <property type="molecule type" value="Genomic_DNA"/>
</dbReference>
<keyword evidence="1" id="KW-0812">Transmembrane</keyword>
<keyword evidence="1" id="KW-0472">Membrane</keyword>
<keyword evidence="1" id="KW-1133">Transmembrane helix</keyword>
<dbReference type="RefSeq" id="WP_203760741.1">
    <property type="nucleotide sequence ID" value="NZ_BAAABO010000006.1"/>
</dbReference>
<name>A0ABQ3XYT6_9ACTN</name>
<comment type="caution">
    <text evidence="2">The sequence shown here is derived from an EMBL/GenBank/DDBJ whole genome shotgun (WGS) entry which is preliminary data.</text>
</comment>
<evidence type="ECO:0000313" key="3">
    <source>
        <dbReference type="Proteomes" id="UP000609879"/>
    </source>
</evidence>